<name>A0AAJ1ESA3_MEDGN</name>
<dbReference type="InterPro" id="IPR022636">
    <property type="entry name" value="S-AdoMet_synthetase_sfam"/>
</dbReference>
<dbReference type="GO" id="GO:0004478">
    <property type="term" value="F:methionine adenosyltransferase activity"/>
    <property type="evidence" value="ECO:0007669"/>
    <property type="project" value="UniProtKB-UniRule"/>
</dbReference>
<comment type="caution">
    <text evidence="16">The sequence shown here is derived from an EMBL/GenBank/DDBJ whole genome shotgun (WGS) entry which is preliminary data.</text>
</comment>
<feature type="binding site" evidence="10">
    <location>
        <position position="237"/>
    </location>
    <ligand>
        <name>ATP</name>
        <dbReference type="ChEBI" id="CHEBI:30616"/>
        <note>ligand shared between two neighboring subunits</note>
    </ligand>
</feature>
<dbReference type="PROSITE" id="PS00376">
    <property type="entry name" value="ADOMET_SYNTHASE_1"/>
    <property type="match status" value="1"/>
</dbReference>
<dbReference type="InterPro" id="IPR022628">
    <property type="entry name" value="S-AdoMet_synt_N"/>
</dbReference>
<keyword evidence="5 10" id="KW-0479">Metal-binding</keyword>
<evidence type="ECO:0000313" key="16">
    <source>
        <dbReference type="EMBL" id="MCB5495517.1"/>
    </source>
</evidence>
<dbReference type="SUPFAM" id="SSF55973">
    <property type="entry name" value="S-adenosylmethionine synthetase"/>
    <property type="match status" value="3"/>
</dbReference>
<dbReference type="EMBL" id="JAJBNC010000044">
    <property type="protein sequence ID" value="MCB5495517.1"/>
    <property type="molecule type" value="Genomic_DNA"/>
</dbReference>
<dbReference type="CDD" id="cd18079">
    <property type="entry name" value="S-AdoMet_synt"/>
    <property type="match status" value="1"/>
</dbReference>
<dbReference type="Proteomes" id="UP001297422">
    <property type="component" value="Unassembled WGS sequence"/>
</dbReference>
<feature type="binding site" description="in other chain" evidence="10">
    <location>
        <position position="14"/>
    </location>
    <ligand>
        <name>ATP</name>
        <dbReference type="ChEBI" id="CHEBI:30616"/>
        <note>ligand shared between two neighboring subunits</note>
    </ligand>
</feature>
<keyword evidence="4 10" id="KW-0808">Transferase</keyword>
<dbReference type="EC" id="2.5.1.6" evidence="10"/>
<feature type="domain" description="S-adenosylmethionine synthetase C-terminal" evidence="15">
    <location>
        <begin position="231"/>
        <end position="369"/>
    </location>
</feature>
<evidence type="ECO:0000256" key="1">
    <source>
        <dbReference type="ARBA" id="ARBA00005224"/>
    </source>
</evidence>
<keyword evidence="8 10" id="KW-0460">Magnesium</keyword>
<feature type="domain" description="S-adenosylmethionine synthetase central" evidence="14">
    <location>
        <begin position="112"/>
        <end position="229"/>
    </location>
</feature>
<dbReference type="NCBIfam" id="TIGR01034">
    <property type="entry name" value="metK"/>
    <property type="match status" value="1"/>
</dbReference>
<comment type="cofactor">
    <cofactor evidence="10">
        <name>Mg(2+)</name>
        <dbReference type="ChEBI" id="CHEBI:18420"/>
    </cofactor>
    <text evidence="10">Binds 2 divalent ions per subunit.</text>
</comment>
<dbReference type="GO" id="GO:0005524">
    <property type="term" value="F:ATP binding"/>
    <property type="evidence" value="ECO:0007669"/>
    <property type="project" value="UniProtKB-UniRule"/>
</dbReference>
<dbReference type="RefSeq" id="WP_173880185.1">
    <property type="nucleotide sequence ID" value="NZ_JAAIMT010000048.1"/>
</dbReference>
<keyword evidence="3 10" id="KW-0554">One-carbon metabolism</keyword>
<feature type="binding site" evidence="10">
    <location>
        <position position="264"/>
    </location>
    <ligand>
        <name>ATP</name>
        <dbReference type="ChEBI" id="CHEBI:30616"/>
        <note>ligand shared between two neighboring subunits</note>
    </ligand>
</feature>
<evidence type="ECO:0000259" key="13">
    <source>
        <dbReference type="Pfam" id="PF00438"/>
    </source>
</evidence>
<evidence type="ECO:0000256" key="5">
    <source>
        <dbReference type="ARBA" id="ARBA00022723"/>
    </source>
</evidence>
<feature type="binding site" evidence="10">
    <location>
        <position position="42"/>
    </location>
    <ligand>
        <name>K(+)</name>
        <dbReference type="ChEBI" id="CHEBI:29103"/>
    </ligand>
</feature>
<evidence type="ECO:0000256" key="12">
    <source>
        <dbReference type="RuleBase" id="RU004462"/>
    </source>
</evidence>
<dbReference type="PROSITE" id="PS00377">
    <property type="entry name" value="ADOMET_SYNTHASE_2"/>
    <property type="match status" value="1"/>
</dbReference>
<feature type="binding site" evidence="10">
    <location>
        <position position="237"/>
    </location>
    <ligand>
        <name>L-methionine</name>
        <dbReference type="ChEBI" id="CHEBI:57844"/>
        <note>ligand shared between two neighboring subunits</note>
    </ligand>
</feature>
<evidence type="ECO:0000256" key="10">
    <source>
        <dbReference type="HAMAP-Rule" id="MF_00086"/>
    </source>
</evidence>
<comment type="subunit">
    <text evidence="10">Homotetramer; dimer of dimers.</text>
</comment>
<dbReference type="GO" id="GO:0005737">
    <property type="term" value="C:cytoplasm"/>
    <property type="evidence" value="ECO:0007669"/>
    <property type="project" value="UniProtKB-SubCell"/>
</dbReference>
<dbReference type="Pfam" id="PF02773">
    <property type="entry name" value="S-AdoMet_synt_C"/>
    <property type="match status" value="1"/>
</dbReference>
<comment type="function">
    <text evidence="10">Catalyzes the formation of S-adenosylmethionine (AdoMet) from methionine and ATP. The overall synthetic reaction is composed of two sequential steps, AdoMet formation and the subsequent tripolyphosphate hydrolysis which occurs prior to release of AdoMet from the enzyme.</text>
</comment>
<dbReference type="AlphaFoldDB" id="A0AAJ1ESA3"/>
<evidence type="ECO:0000256" key="9">
    <source>
        <dbReference type="ARBA" id="ARBA00022958"/>
    </source>
</evidence>
<dbReference type="FunFam" id="3.30.300.10:FF:000003">
    <property type="entry name" value="S-adenosylmethionine synthase"/>
    <property type="match status" value="1"/>
</dbReference>
<dbReference type="InterPro" id="IPR022631">
    <property type="entry name" value="ADOMET_SYNTHASE_CS"/>
</dbReference>
<organism evidence="16 17">
    <name type="scientific">Mediterraneibacter gnavus</name>
    <name type="common">Ruminococcus gnavus</name>
    <dbReference type="NCBI Taxonomy" id="33038"/>
    <lineage>
        <taxon>Bacteria</taxon>
        <taxon>Bacillati</taxon>
        <taxon>Bacillota</taxon>
        <taxon>Clostridia</taxon>
        <taxon>Lachnospirales</taxon>
        <taxon>Lachnospiraceae</taxon>
        <taxon>Mediterraneibacter</taxon>
    </lineage>
</organism>
<feature type="binding site" evidence="10">
    <location>
        <position position="16"/>
    </location>
    <ligand>
        <name>Mg(2+)</name>
        <dbReference type="ChEBI" id="CHEBI:18420"/>
    </ligand>
</feature>
<evidence type="ECO:0000256" key="4">
    <source>
        <dbReference type="ARBA" id="ARBA00022679"/>
    </source>
</evidence>
<dbReference type="GO" id="GO:0000287">
    <property type="term" value="F:magnesium ion binding"/>
    <property type="evidence" value="ECO:0007669"/>
    <property type="project" value="UniProtKB-UniRule"/>
</dbReference>
<dbReference type="PANTHER" id="PTHR11964">
    <property type="entry name" value="S-ADENOSYLMETHIONINE SYNTHETASE"/>
    <property type="match status" value="1"/>
</dbReference>
<keyword evidence="9 10" id="KW-0630">Potassium</keyword>
<evidence type="ECO:0000259" key="14">
    <source>
        <dbReference type="Pfam" id="PF02772"/>
    </source>
</evidence>
<keyword evidence="10" id="KW-0963">Cytoplasm</keyword>
<evidence type="ECO:0000256" key="11">
    <source>
        <dbReference type="RuleBase" id="RU000542"/>
    </source>
</evidence>
<evidence type="ECO:0000313" key="17">
    <source>
        <dbReference type="Proteomes" id="UP001297422"/>
    </source>
</evidence>
<evidence type="ECO:0000259" key="15">
    <source>
        <dbReference type="Pfam" id="PF02773"/>
    </source>
</evidence>
<feature type="binding site" evidence="10">
    <location>
        <position position="260"/>
    </location>
    <ligand>
        <name>ATP</name>
        <dbReference type="ChEBI" id="CHEBI:30616"/>
        <note>ligand shared between two neighboring subunits</note>
    </ligand>
</feature>
<proteinExistence type="inferred from homology"/>
<evidence type="ECO:0000256" key="3">
    <source>
        <dbReference type="ARBA" id="ARBA00022563"/>
    </source>
</evidence>
<feature type="domain" description="S-adenosylmethionine synthetase N-terminal" evidence="13">
    <location>
        <begin position="3"/>
        <end position="100"/>
    </location>
</feature>
<comment type="pathway">
    <text evidence="1 10">Amino-acid biosynthesis; S-adenosyl-L-methionine biosynthesis; S-adenosyl-L-methionine from L-methionine: step 1/1.</text>
</comment>
<dbReference type="Gene3D" id="3.30.300.10">
    <property type="match status" value="3"/>
</dbReference>
<keyword evidence="6 10" id="KW-0547">Nucleotide-binding</keyword>
<evidence type="ECO:0000256" key="6">
    <source>
        <dbReference type="ARBA" id="ARBA00022741"/>
    </source>
</evidence>
<protein>
    <recommendedName>
        <fullName evidence="10">S-adenosylmethionine synthase</fullName>
        <shortName evidence="10">AdoMet synthase</shortName>
        <ecNumber evidence="10">2.5.1.6</ecNumber>
    </recommendedName>
    <alternativeName>
        <fullName evidence="10">MAT</fullName>
    </alternativeName>
    <alternativeName>
        <fullName evidence="10">Methionine adenosyltransferase</fullName>
    </alternativeName>
</protein>
<feature type="binding site" description="in other chain" evidence="10">
    <location>
        <position position="268"/>
    </location>
    <ligand>
        <name>L-methionine</name>
        <dbReference type="ChEBI" id="CHEBI:57844"/>
        <note>ligand shared between two neighboring subunits</note>
    </ligand>
</feature>
<keyword evidence="7 10" id="KW-0067">ATP-binding</keyword>
<sequence length="383" mass="42383">MKRLFTSESVTSGHPDKICDQISDAILDECIKQDSESRVACETAINTGLVLVMGEITTKATLDIPKIVRQTIKKTGYETESDGFELKTAEIKVSIKQQSPDIAQGVEQAKTLGAGDQGMMFGYATDETKEYMPLSIILAHKLAKQLETVRKNGEIPYLKPDGKSQVTVEYGADGRPKRIETIIISAQHDENVSQEKIKKDIFEKVISVVIPKWYLDENTKIYTNPTGRFVVGGPNGDSGLTGRKIIVDSYGGVARHGGGAFSGKDYTKVDRSAAYAARYVAKNIVATGLAKRCEIQLAYAIGMEEPVSIFVETFGTSKHSNEQLAEIIVQEFTLSPAGIIEMLQLKRPIYSRTSVYGHFGNDLELPWEKTDRVEKLKTYQERI</sequence>
<dbReference type="InterPro" id="IPR002133">
    <property type="entry name" value="S-AdoMet_synthetase"/>
</dbReference>
<dbReference type="InterPro" id="IPR022630">
    <property type="entry name" value="S-AdoMet_synt_C"/>
</dbReference>
<feature type="binding site" description="in other chain" evidence="10">
    <location>
        <position position="55"/>
    </location>
    <ligand>
        <name>L-methionine</name>
        <dbReference type="ChEBI" id="CHEBI:57844"/>
        <note>ligand shared between two neighboring subunits</note>
    </ligand>
</feature>
<dbReference type="InterPro" id="IPR022629">
    <property type="entry name" value="S-AdoMet_synt_central"/>
</dbReference>
<comment type="similarity">
    <text evidence="2 10 12">Belongs to the AdoMet synthase family.</text>
</comment>
<feature type="binding site" description="in other chain" evidence="10">
    <location>
        <begin position="243"/>
        <end position="244"/>
    </location>
    <ligand>
        <name>ATP</name>
        <dbReference type="ChEBI" id="CHEBI:30616"/>
        <note>ligand shared between two neighboring subunits</note>
    </ligand>
</feature>
<evidence type="ECO:0000256" key="7">
    <source>
        <dbReference type="ARBA" id="ARBA00022840"/>
    </source>
</evidence>
<reference evidence="16" key="1">
    <citation type="submission" date="2021-10" db="EMBL/GenBank/DDBJ databases">
        <title>Collection of gut derived symbiotic bacterial strains cultured from healthy donors.</title>
        <authorList>
            <person name="Lin H."/>
            <person name="Littmann E."/>
            <person name="Claire K."/>
            <person name="Pamer E."/>
        </authorList>
    </citation>
    <scope>NUCLEOTIDE SEQUENCE</scope>
    <source>
        <strain evidence="16">MSK.23.4</strain>
    </source>
</reference>
<accession>A0AAJ1ESA3</accession>
<evidence type="ECO:0000256" key="2">
    <source>
        <dbReference type="ARBA" id="ARBA00009685"/>
    </source>
</evidence>
<evidence type="ECO:0000256" key="8">
    <source>
        <dbReference type="ARBA" id="ARBA00022842"/>
    </source>
</evidence>
<feature type="binding site" description="in other chain" evidence="10">
    <location>
        <position position="98"/>
    </location>
    <ligand>
        <name>L-methionine</name>
        <dbReference type="ChEBI" id="CHEBI:57844"/>
        <note>ligand shared between two neighboring subunits</note>
    </ligand>
</feature>
<feature type="region of interest" description="Flexible loop" evidence="10">
    <location>
        <begin position="98"/>
        <end position="108"/>
    </location>
</feature>
<comment type="catalytic activity">
    <reaction evidence="10">
        <text>L-methionine + ATP + H2O = S-adenosyl-L-methionine + phosphate + diphosphate</text>
        <dbReference type="Rhea" id="RHEA:21080"/>
        <dbReference type="ChEBI" id="CHEBI:15377"/>
        <dbReference type="ChEBI" id="CHEBI:30616"/>
        <dbReference type="ChEBI" id="CHEBI:33019"/>
        <dbReference type="ChEBI" id="CHEBI:43474"/>
        <dbReference type="ChEBI" id="CHEBI:57844"/>
        <dbReference type="ChEBI" id="CHEBI:59789"/>
        <dbReference type="EC" id="2.5.1.6"/>
    </reaction>
</comment>
<dbReference type="PIRSF" id="PIRSF000497">
    <property type="entry name" value="MAT"/>
    <property type="match status" value="1"/>
</dbReference>
<feature type="binding site" description="in other chain" evidence="10">
    <location>
        <begin position="228"/>
        <end position="229"/>
    </location>
    <ligand>
        <name>ATP</name>
        <dbReference type="ChEBI" id="CHEBI:30616"/>
        <note>ligand shared between two neighboring subunits</note>
    </ligand>
</feature>
<gene>
    <name evidence="10 16" type="primary">metK</name>
    <name evidence="16" type="ORF">LIQ10_17555</name>
</gene>
<dbReference type="GO" id="GO:0006730">
    <property type="term" value="P:one-carbon metabolic process"/>
    <property type="evidence" value="ECO:0007669"/>
    <property type="project" value="UniProtKB-KW"/>
</dbReference>
<dbReference type="Pfam" id="PF00438">
    <property type="entry name" value="S-AdoMet_synt_N"/>
    <property type="match status" value="1"/>
</dbReference>
<comment type="cofactor">
    <cofactor evidence="10">
        <name>K(+)</name>
        <dbReference type="ChEBI" id="CHEBI:29103"/>
    </cofactor>
    <text evidence="10">Binds 1 potassium ion per subunit.</text>
</comment>
<feature type="binding site" description="in other chain" evidence="10">
    <location>
        <begin position="161"/>
        <end position="163"/>
    </location>
    <ligand>
        <name>ATP</name>
        <dbReference type="ChEBI" id="CHEBI:30616"/>
        <note>ligand shared between two neighboring subunits</note>
    </ligand>
</feature>
<comment type="subcellular location">
    <subcellularLocation>
        <location evidence="10 11">Cytoplasm</location>
    </subcellularLocation>
</comment>
<dbReference type="Pfam" id="PF02772">
    <property type="entry name" value="S-AdoMet_synt_M"/>
    <property type="match status" value="1"/>
</dbReference>
<dbReference type="HAMAP" id="MF_00086">
    <property type="entry name" value="S_AdoMet_synth1"/>
    <property type="match status" value="1"/>
</dbReference>
<dbReference type="GO" id="GO:0006556">
    <property type="term" value="P:S-adenosylmethionine biosynthetic process"/>
    <property type="evidence" value="ECO:0007669"/>
    <property type="project" value="UniProtKB-UniRule"/>
</dbReference>